<dbReference type="Pfam" id="PF01610">
    <property type="entry name" value="DDE_Tnp_ISL3"/>
    <property type="match status" value="1"/>
</dbReference>
<dbReference type="AlphaFoldDB" id="A0A2X2HZV0"/>
<protein>
    <submittedName>
        <fullName evidence="2">ISL3 family transposase</fullName>
    </submittedName>
</protein>
<dbReference type="Proteomes" id="UP000251799">
    <property type="component" value="Unassembled WGS sequence"/>
</dbReference>
<proteinExistence type="predicted"/>
<reference evidence="2 3" key="1">
    <citation type="submission" date="2018-06" db="EMBL/GenBank/DDBJ databases">
        <authorList>
            <consortium name="Pathogen Informatics"/>
            <person name="Doyle S."/>
        </authorList>
    </citation>
    <scope>NUCLEOTIDE SEQUENCE [LARGE SCALE GENOMIC DNA]</scope>
    <source>
        <strain evidence="2 3">NCTC8576</strain>
    </source>
</reference>
<name>A0A2X2HZV0_SHIBO</name>
<dbReference type="PANTHER" id="PTHR33498">
    <property type="entry name" value="TRANSPOSASE FOR INSERTION SEQUENCE ELEMENT IS1557"/>
    <property type="match status" value="1"/>
</dbReference>
<dbReference type="EMBL" id="UAUR01000008">
    <property type="protein sequence ID" value="SPZ88767.1"/>
    <property type="molecule type" value="Genomic_DNA"/>
</dbReference>
<organism evidence="2 3">
    <name type="scientific">Shigella boydii</name>
    <dbReference type="NCBI Taxonomy" id="621"/>
    <lineage>
        <taxon>Bacteria</taxon>
        <taxon>Pseudomonadati</taxon>
        <taxon>Pseudomonadota</taxon>
        <taxon>Gammaproteobacteria</taxon>
        <taxon>Enterobacterales</taxon>
        <taxon>Enterobacteriaceae</taxon>
        <taxon>Shigella</taxon>
    </lineage>
</organism>
<evidence type="ECO:0000313" key="2">
    <source>
        <dbReference type="EMBL" id="SPZ88767.1"/>
    </source>
</evidence>
<sequence>MLNWLSKLRAARIHLPNAVEKIAFDRFHVAKQPGEVVDKTRQNEHPHLPVESRRQAKGTRFLWQHSDKWMTESRQEKLIWLRAQMKLTSLCWALKELAKDIWSRPWSEERRNDWQRWLSLAANSDVPMMKNVAKTIGKRLYGILNAMRHGVSNGNAEALNSKIRLLRIKAKGYRNRERFKLGVMFHYGKLNMAF</sequence>
<gene>
    <name evidence="2" type="ORF">NCTC8576_04759</name>
</gene>
<evidence type="ECO:0000313" key="3">
    <source>
        <dbReference type="Proteomes" id="UP000251799"/>
    </source>
</evidence>
<accession>A0A2X2HZV0</accession>
<dbReference type="OMA" id="GARFLWQ"/>
<dbReference type="InterPro" id="IPR002560">
    <property type="entry name" value="Transposase_DDE"/>
</dbReference>
<evidence type="ECO:0000259" key="1">
    <source>
        <dbReference type="Pfam" id="PF01610"/>
    </source>
</evidence>
<feature type="domain" description="Transposase IS204/IS1001/IS1096/IS1165 DDE" evidence="1">
    <location>
        <begin position="10"/>
        <end position="181"/>
    </location>
</feature>
<dbReference type="PANTHER" id="PTHR33498:SF1">
    <property type="entry name" value="TRANSPOSASE FOR INSERTION SEQUENCE ELEMENT IS1557"/>
    <property type="match status" value="1"/>
</dbReference>
<dbReference type="InterPro" id="IPR047951">
    <property type="entry name" value="Transpos_ISL3"/>
</dbReference>